<evidence type="ECO:0000313" key="7">
    <source>
        <dbReference type="Proteomes" id="UP000254866"/>
    </source>
</evidence>
<dbReference type="EMBL" id="NPIC01000002">
    <property type="protein sequence ID" value="RDL39248.1"/>
    <property type="molecule type" value="Genomic_DNA"/>
</dbReference>
<feature type="chain" id="PRO_5016637070" description="LysM domain-containing protein" evidence="4">
    <location>
        <begin position="23"/>
        <end position="358"/>
    </location>
</feature>
<dbReference type="OrthoDB" id="5985073at2759"/>
<dbReference type="GeneID" id="43596437"/>
<reference evidence="6 7" key="1">
    <citation type="journal article" date="2018" name="IMA Fungus">
        <title>IMA Genome-F 9: Draft genome sequence of Annulohypoxylon stygium, Aspergillus mulundensis, Berkeleyomyces basicola (syn. Thielaviopsis basicola), Ceratocystis smalleyi, two Cercospora beticola strains, Coleophoma cylindrospora, Fusarium fracticaudum, Phialophora cf. hyalina, and Morchella septimelata.</title>
        <authorList>
            <person name="Wingfield B.D."/>
            <person name="Bills G.F."/>
            <person name="Dong Y."/>
            <person name="Huang W."/>
            <person name="Nel W.J."/>
            <person name="Swalarsk-Parry B.S."/>
            <person name="Vaghefi N."/>
            <person name="Wilken P.M."/>
            <person name="An Z."/>
            <person name="de Beer Z.W."/>
            <person name="De Vos L."/>
            <person name="Chen L."/>
            <person name="Duong T.A."/>
            <person name="Gao Y."/>
            <person name="Hammerbacher A."/>
            <person name="Kikkert J.R."/>
            <person name="Li Y."/>
            <person name="Li H."/>
            <person name="Li K."/>
            <person name="Li Q."/>
            <person name="Liu X."/>
            <person name="Ma X."/>
            <person name="Naidoo K."/>
            <person name="Pethybridge S.J."/>
            <person name="Sun J."/>
            <person name="Steenkamp E.T."/>
            <person name="van der Nest M.A."/>
            <person name="van Wyk S."/>
            <person name="Wingfield M.J."/>
            <person name="Xiong C."/>
            <person name="Yue Q."/>
            <person name="Zhang X."/>
        </authorList>
    </citation>
    <scope>NUCLEOTIDE SEQUENCE [LARGE SCALE GENOMIC DNA]</scope>
    <source>
        <strain evidence="6 7">BP 5553</strain>
    </source>
</reference>
<sequence>MYQSIIIPGLLLLGSLLPTSSAISVGRLRRDESPALPHDPDTTKYCTWWFDNDGSIECSAMPASWAISLPDFLRWNPSITPECSNFNTGSSYCVEAYGEPPPTTTTTTSAATTTTPTGNGIVTPTPIQAGMASNCDAFHFVAAGEGCAGIASAAGISLSQFYNWNPAAGTSCAGLWSETYCCISITGIEPSTTTTTSTTTAPGNGIATPTPIQSGMVTNCNKFYLVPAGEGCATIVSKNGISLSQFTTWNPAAGSTCAGLWADTYCCVGIIGFTPPTTTSAPPTTTAPGNGIATPTPYQTGMTTSCKTFHLVVNGDNCDSISRTAGISLAQFYAWNPAAGKDTCAGLWLDTYCCISVL</sequence>
<dbReference type="Gene3D" id="3.10.350.10">
    <property type="entry name" value="LysM domain"/>
    <property type="match status" value="4"/>
</dbReference>
<dbReference type="InterPro" id="IPR036779">
    <property type="entry name" value="LysM_dom_sf"/>
</dbReference>
<dbReference type="STRING" id="2656787.A0A370TUU6"/>
<accession>A0A370TUU6</accession>
<feature type="domain" description="LysM" evidence="5">
    <location>
        <begin position="137"/>
        <end position="183"/>
    </location>
</feature>
<keyword evidence="2 4" id="KW-0732">Signal</keyword>
<dbReference type="SUPFAM" id="SSF54106">
    <property type="entry name" value="LysM domain"/>
    <property type="match status" value="3"/>
</dbReference>
<proteinExistence type="predicted"/>
<keyword evidence="3" id="KW-0843">Virulence</keyword>
<feature type="domain" description="LysM" evidence="5">
    <location>
        <begin position="308"/>
        <end position="355"/>
    </location>
</feature>
<dbReference type="Pfam" id="PF01476">
    <property type="entry name" value="LysM"/>
    <property type="match status" value="1"/>
</dbReference>
<dbReference type="CDD" id="cd00118">
    <property type="entry name" value="LysM"/>
    <property type="match status" value="2"/>
</dbReference>
<dbReference type="AlphaFoldDB" id="A0A370TUU6"/>
<evidence type="ECO:0000256" key="1">
    <source>
        <dbReference type="ARBA" id="ARBA00022669"/>
    </source>
</evidence>
<protein>
    <recommendedName>
        <fullName evidence="5">LysM domain-containing protein</fullName>
    </recommendedName>
</protein>
<evidence type="ECO:0000313" key="6">
    <source>
        <dbReference type="EMBL" id="RDL39248.1"/>
    </source>
</evidence>
<dbReference type="PANTHER" id="PTHR34997:SF2">
    <property type="entry name" value="LYSM DOMAIN-CONTAINING PROTEIN-RELATED"/>
    <property type="match status" value="1"/>
</dbReference>
<name>A0A370TUU6_9HELO</name>
<comment type="caution">
    <text evidence="6">The sequence shown here is derived from an EMBL/GenBank/DDBJ whole genome shotgun (WGS) entry which is preliminary data.</text>
</comment>
<evidence type="ECO:0000256" key="2">
    <source>
        <dbReference type="ARBA" id="ARBA00022729"/>
    </source>
</evidence>
<feature type="domain" description="LysM" evidence="5">
    <location>
        <begin position="222"/>
        <end position="268"/>
    </location>
</feature>
<dbReference type="GO" id="GO:0008061">
    <property type="term" value="F:chitin binding"/>
    <property type="evidence" value="ECO:0007669"/>
    <property type="project" value="UniProtKB-KW"/>
</dbReference>
<dbReference type="PROSITE" id="PS51782">
    <property type="entry name" value="LYSM"/>
    <property type="match status" value="3"/>
</dbReference>
<dbReference type="Proteomes" id="UP000254866">
    <property type="component" value="Unassembled WGS sequence"/>
</dbReference>
<dbReference type="InterPro" id="IPR052210">
    <property type="entry name" value="LysM1-like"/>
</dbReference>
<dbReference type="InterPro" id="IPR018392">
    <property type="entry name" value="LysM"/>
</dbReference>
<gene>
    <name evidence="6" type="ORF">BP5553_03588</name>
</gene>
<dbReference type="RefSeq" id="XP_031871904.1">
    <property type="nucleotide sequence ID" value="XM_032012211.1"/>
</dbReference>
<dbReference type="PANTHER" id="PTHR34997">
    <property type="entry name" value="AM15"/>
    <property type="match status" value="1"/>
</dbReference>
<evidence type="ECO:0000256" key="3">
    <source>
        <dbReference type="ARBA" id="ARBA00023026"/>
    </source>
</evidence>
<evidence type="ECO:0000256" key="4">
    <source>
        <dbReference type="SAM" id="SignalP"/>
    </source>
</evidence>
<feature type="signal peptide" evidence="4">
    <location>
        <begin position="1"/>
        <end position="22"/>
    </location>
</feature>
<dbReference type="SMART" id="SM00257">
    <property type="entry name" value="LysM"/>
    <property type="match status" value="3"/>
</dbReference>
<evidence type="ECO:0000259" key="5">
    <source>
        <dbReference type="PROSITE" id="PS51782"/>
    </source>
</evidence>
<keyword evidence="1" id="KW-0147">Chitin-binding</keyword>
<organism evidence="6 7">
    <name type="scientific">Venustampulla echinocandica</name>
    <dbReference type="NCBI Taxonomy" id="2656787"/>
    <lineage>
        <taxon>Eukaryota</taxon>
        <taxon>Fungi</taxon>
        <taxon>Dikarya</taxon>
        <taxon>Ascomycota</taxon>
        <taxon>Pezizomycotina</taxon>
        <taxon>Leotiomycetes</taxon>
        <taxon>Helotiales</taxon>
        <taxon>Pleuroascaceae</taxon>
        <taxon>Venustampulla</taxon>
    </lineage>
</organism>
<keyword evidence="7" id="KW-1185">Reference proteome</keyword>